<evidence type="ECO:0000256" key="4">
    <source>
        <dbReference type="ARBA" id="ARBA00022807"/>
    </source>
</evidence>
<evidence type="ECO:0000256" key="3">
    <source>
        <dbReference type="ARBA" id="ARBA00022801"/>
    </source>
</evidence>
<comment type="similarity">
    <text evidence="1">Belongs to the peptidase C2 family.</text>
</comment>
<dbReference type="InterPro" id="IPR000169">
    <property type="entry name" value="Pept_cys_AS"/>
</dbReference>
<keyword evidence="10" id="KW-1185">Reference proteome</keyword>
<feature type="compositionally biased region" description="Pro residues" evidence="7">
    <location>
        <begin position="89"/>
        <end position="108"/>
    </location>
</feature>
<dbReference type="GO" id="GO:0006508">
    <property type="term" value="P:proteolysis"/>
    <property type="evidence" value="ECO:0007669"/>
    <property type="project" value="UniProtKB-KW"/>
</dbReference>
<keyword evidence="3" id="KW-0378">Hydrolase</keyword>
<dbReference type="InterPro" id="IPR033883">
    <property type="entry name" value="C2_III"/>
</dbReference>
<sequence length="582" mass="65347">MGGGKGKGKIALLPSACMVTPLFDHSSRFIGLGAHRFFGIDPETGRILGSIAGNLIFGLGGKDNVLGQIGKIILDNIISGKFKRKVEPFVPPEPSPIPRPPAPGPGPPSDLAQDFYKLRDQCLREEILFEDPNFPADNSSLFYTRQPSRYIEWRRPGKIVDEPQLFVEGHSRFDVIQGELGDCWLLAAAASLTLKDELFYRVVPPDQSFTENYAGIFHFQFWRYGKWVDVVVDDRLPVIDGKLAYMHSESNSEFWSALLEKAYAKLHGSYEALKGGTTSEALEDFTGGLTELIDLTEAPKNAMAMVFRAFELGSLMGCSIDVLSLELSRLVDACSFDVVQVETLDGEKVPLLRIRNPWGSSQEWNGPWSDGSYEWRNVSDSVKEEIELQFKHDGEFWMSFSDFMRNFEKLEICNLGPEVMDEIAEMTGRRVRMDHWNTSVHDGIWMRGRSAGGCKNFARTFAMNPQYAITLTDADPNDEDDLCTCIFGVLQKYRRELRHKGVDVLPIGFVDGIQGPLSCNQLANSKSCARSPVFINLREICGRFRLPPGDYVLIPSTYQPNEEGEFMVRVFTNGLLETEVLQ</sequence>
<dbReference type="PROSITE" id="PS00139">
    <property type="entry name" value="THIOL_PROTEASE_CYS"/>
    <property type="match status" value="1"/>
</dbReference>
<feature type="domain" description="Calpain catalytic" evidence="8">
    <location>
        <begin position="128"/>
        <end position="416"/>
    </location>
</feature>
<dbReference type="Gene3D" id="3.90.70.10">
    <property type="entry name" value="Cysteine proteinases"/>
    <property type="match status" value="1"/>
</dbReference>
<dbReference type="Proteomes" id="UP000030665">
    <property type="component" value="Unassembled WGS sequence"/>
</dbReference>
<dbReference type="AlphaFoldDB" id="A0A077YVW3"/>
<dbReference type="FunFam" id="2.60.120.380:FF:000002">
    <property type="entry name" value="calpain-3 isoform X1"/>
    <property type="match status" value="1"/>
</dbReference>
<evidence type="ECO:0000259" key="8">
    <source>
        <dbReference type="PROSITE" id="PS50203"/>
    </source>
</evidence>
<dbReference type="CDD" id="cd00214">
    <property type="entry name" value="Calpain_III"/>
    <property type="match status" value="1"/>
</dbReference>
<dbReference type="SMART" id="SM00230">
    <property type="entry name" value="CysPc"/>
    <property type="match status" value="1"/>
</dbReference>
<evidence type="ECO:0000313" key="9">
    <source>
        <dbReference type="EMBL" id="CDW52172.1"/>
    </source>
</evidence>
<dbReference type="PRINTS" id="PR00704">
    <property type="entry name" value="CALPAIN"/>
</dbReference>
<dbReference type="GO" id="GO:0005737">
    <property type="term" value="C:cytoplasm"/>
    <property type="evidence" value="ECO:0007669"/>
    <property type="project" value="TreeGrafter"/>
</dbReference>
<dbReference type="InterPro" id="IPR038765">
    <property type="entry name" value="Papain-like_cys_pep_sf"/>
</dbReference>
<dbReference type="InterPro" id="IPR001300">
    <property type="entry name" value="Peptidase_C2_calpain_cat"/>
</dbReference>
<dbReference type="OrthoDB" id="424753at2759"/>
<dbReference type="FunFam" id="3.90.70.10:FF:000001">
    <property type="entry name" value="Calpain-1 catalytic subunit"/>
    <property type="match status" value="1"/>
</dbReference>
<accession>A0A077YVW3</accession>
<proteinExistence type="inferred from homology"/>
<feature type="region of interest" description="Disordered" evidence="7">
    <location>
        <begin position="89"/>
        <end position="109"/>
    </location>
</feature>
<dbReference type="Pfam" id="PF01067">
    <property type="entry name" value="Calpain_III"/>
    <property type="match status" value="1"/>
</dbReference>
<reference evidence="9" key="2">
    <citation type="submission" date="2014-03" db="EMBL/GenBank/DDBJ databases">
        <title>The whipworm genome and dual-species transcriptomics of an intimate host-pathogen interaction.</title>
        <authorList>
            <person name="Foth B.J."/>
            <person name="Tsai I.J."/>
            <person name="Reid A.J."/>
            <person name="Bancroft A.J."/>
            <person name="Nichol S."/>
            <person name="Tracey A."/>
            <person name="Holroyd N."/>
            <person name="Cotton J.A."/>
            <person name="Stanley E.J."/>
            <person name="Zarowiecki M."/>
            <person name="Liu J.Z."/>
            <person name="Huckvale T."/>
            <person name="Cooper P.J."/>
            <person name="Grencis R.K."/>
            <person name="Berriman M."/>
        </authorList>
    </citation>
    <scope>NUCLEOTIDE SEQUENCE [LARGE SCALE GENOMIC DNA]</scope>
</reference>
<evidence type="ECO:0000256" key="2">
    <source>
        <dbReference type="ARBA" id="ARBA00022670"/>
    </source>
</evidence>
<feature type="active site" evidence="5">
    <location>
        <position position="356"/>
    </location>
</feature>
<evidence type="ECO:0000256" key="1">
    <source>
        <dbReference type="ARBA" id="ARBA00007623"/>
    </source>
</evidence>
<evidence type="ECO:0000256" key="5">
    <source>
        <dbReference type="PIRSR" id="PIRSR622684-1"/>
    </source>
</evidence>
<dbReference type="Gene3D" id="2.60.120.380">
    <property type="match status" value="1"/>
</dbReference>
<dbReference type="STRING" id="36087.A0A077YVW3"/>
<dbReference type="InterPro" id="IPR022684">
    <property type="entry name" value="Calpain_cysteine_protease"/>
</dbReference>
<dbReference type="PANTHER" id="PTHR10183:SF419">
    <property type="entry name" value="CALPAIN CLP-1"/>
    <property type="match status" value="1"/>
</dbReference>
<dbReference type="SUPFAM" id="SSF54001">
    <property type="entry name" value="Cysteine proteinases"/>
    <property type="match status" value="1"/>
</dbReference>
<dbReference type="SMART" id="SM00720">
    <property type="entry name" value="calpain_III"/>
    <property type="match status" value="1"/>
</dbReference>
<dbReference type="InterPro" id="IPR022683">
    <property type="entry name" value="Calpain_III"/>
</dbReference>
<dbReference type="PROSITE" id="PS50203">
    <property type="entry name" value="CALPAIN_CAT"/>
    <property type="match status" value="1"/>
</dbReference>
<reference evidence="9" key="1">
    <citation type="submission" date="2014-01" db="EMBL/GenBank/DDBJ databases">
        <authorList>
            <person name="Aslett M."/>
        </authorList>
    </citation>
    <scope>NUCLEOTIDE SEQUENCE</scope>
</reference>
<evidence type="ECO:0000313" key="10">
    <source>
        <dbReference type="Proteomes" id="UP000030665"/>
    </source>
</evidence>
<gene>
    <name evidence="9" type="ORF">TTRE_0000043101</name>
</gene>
<dbReference type="GO" id="GO:0004198">
    <property type="term" value="F:calcium-dependent cysteine-type endopeptidase activity"/>
    <property type="evidence" value="ECO:0007669"/>
    <property type="project" value="InterPro"/>
</dbReference>
<keyword evidence="4" id="KW-0788">Thiol protease</keyword>
<dbReference type="InterPro" id="IPR036213">
    <property type="entry name" value="Calpain_III_sf"/>
</dbReference>
<dbReference type="PANTHER" id="PTHR10183">
    <property type="entry name" value="CALPAIN"/>
    <property type="match status" value="1"/>
</dbReference>
<dbReference type="InterPro" id="IPR022682">
    <property type="entry name" value="Calpain_domain_III"/>
</dbReference>
<comment type="caution">
    <text evidence="6">Lacks conserved residue(s) required for the propagation of feature annotation.</text>
</comment>
<name>A0A077YVW3_TRITR</name>
<dbReference type="Pfam" id="PF00648">
    <property type="entry name" value="Peptidase_C2"/>
    <property type="match status" value="1"/>
</dbReference>
<feature type="active site" evidence="5">
    <location>
        <position position="183"/>
    </location>
</feature>
<dbReference type="EMBL" id="HG805816">
    <property type="protein sequence ID" value="CDW52172.1"/>
    <property type="molecule type" value="Genomic_DNA"/>
</dbReference>
<keyword evidence="2" id="KW-0645">Protease</keyword>
<dbReference type="CDD" id="cd00044">
    <property type="entry name" value="CysPc"/>
    <property type="match status" value="1"/>
</dbReference>
<organism evidence="9 10">
    <name type="scientific">Trichuris trichiura</name>
    <name type="common">Whipworm</name>
    <name type="synonym">Trichocephalus trichiurus</name>
    <dbReference type="NCBI Taxonomy" id="36087"/>
    <lineage>
        <taxon>Eukaryota</taxon>
        <taxon>Metazoa</taxon>
        <taxon>Ecdysozoa</taxon>
        <taxon>Nematoda</taxon>
        <taxon>Enoplea</taxon>
        <taxon>Dorylaimia</taxon>
        <taxon>Trichinellida</taxon>
        <taxon>Trichuridae</taxon>
        <taxon>Trichuris</taxon>
    </lineage>
</organism>
<evidence type="ECO:0000256" key="6">
    <source>
        <dbReference type="PROSITE-ProRule" id="PRU00239"/>
    </source>
</evidence>
<dbReference type="SUPFAM" id="SSF49758">
    <property type="entry name" value="Calpain large subunit, middle domain (domain III)"/>
    <property type="match status" value="1"/>
</dbReference>
<evidence type="ECO:0000256" key="7">
    <source>
        <dbReference type="SAM" id="MobiDB-lite"/>
    </source>
</evidence>
<protein>
    <submittedName>
        <fullName evidence="9">Protein CLP 1, d</fullName>
    </submittedName>
</protein>